<evidence type="ECO:0000313" key="1">
    <source>
        <dbReference type="EMBL" id="MCP9611170.1"/>
    </source>
</evidence>
<name>A0ABT1MEW4_9BACT</name>
<accession>A0ABT1MEW4</accession>
<sequence>MKKLLISIILGILVLEPRLKKPFATSTRERSTQIKAQHGGIITKMQTKSNPVRGYRKVCFGDHYLVWRFKKGIPKPGIIESYYNDETPHDIMVYNDRESQTERLSTITPTASSKATSSGGTVSPTRLLAGNPFFITRWTCRYMATHP</sequence>
<protein>
    <submittedName>
        <fullName evidence="1">Uncharacterized protein</fullName>
    </submittedName>
</protein>
<dbReference type="EMBL" id="JANDHW010000003">
    <property type="protein sequence ID" value="MCP9611170.1"/>
    <property type="molecule type" value="Genomic_DNA"/>
</dbReference>
<organism evidence="1 2">
    <name type="scientific">Coprobacter tertius</name>
    <dbReference type="NCBI Taxonomy" id="2944915"/>
    <lineage>
        <taxon>Bacteria</taxon>
        <taxon>Pseudomonadati</taxon>
        <taxon>Bacteroidota</taxon>
        <taxon>Bacteroidia</taxon>
        <taxon>Bacteroidales</taxon>
        <taxon>Barnesiellaceae</taxon>
        <taxon>Coprobacter</taxon>
    </lineage>
</organism>
<reference evidence="1 2" key="1">
    <citation type="submission" date="2022-07" db="EMBL/GenBank/DDBJ databases">
        <title>Fecal culturing of patients with breast cancer.</title>
        <authorList>
            <person name="Teng N.M.Y."/>
            <person name="Kiu R."/>
            <person name="Evans R."/>
            <person name="Baker D.J."/>
            <person name="Zenner C."/>
            <person name="Robinson S.D."/>
            <person name="Hall L.J."/>
        </authorList>
    </citation>
    <scope>NUCLEOTIDE SEQUENCE [LARGE SCALE GENOMIC DNA]</scope>
    <source>
        <strain evidence="1 2">LH1063</strain>
    </source>
</reference>
<gene>
    <name evidence="1" type="ORF">NMU02_03575</name>
</gene>
<proteinExistence type="predicted"/>
<dbReference type="RefSeq" id="WP_255025866.1">
    <property type="nucleotide sequence ID" value="NZ_JANDHW010000003.1"/>
</dbReference>
<comment type="caution">
    <text evidence="1">The sequence shown here is derived from an EMBL/GenBank/DDBJ whole genome shotgun (WGS) entry which is preliminary data.</text>
</comment>
<evidence type="ECO:0000313" key="2">
    <source>
        <dbReference type="Proteomes" id="UP001205603"/>
    </source>
</evidence>
<dbReference type="Proteomes" id="UP001205603">
    <property type="component" value="Unassembled WGS sequence"/>
</dbReference>
<keyword evidence="2" id="KW-1185">Reference proteome</keyword>